<dbReference type="RefSeq" id="WP_180280504.1">
    <property type="nucleotide sequence ID" value="NZ_JABFDB010000001.1"/>
</dbReference>
<dbReference type="PROSITE" id="PS50111">
    <property type="entry name" value="CHEMOTAXIS_TRANSDUC_2"/>
    <property type="match status" value="1"/>
</dbReference>
<comment type="caution">
    <text evidence="10">The sequence shown here is derived from an EMBL/GenBank/DDBJ whole genome shotgun (WGS) entry which is preliminary data.</text>
</comment>
<feature type="transmembrane region" description="Helical" evidence="6">
    <location>
        <begin position="193"/>
        <end position="215"/>
    </location>
</feature>
<dbReference type="PRINTS" id="PR00260">
    <property type="entry name" value="CHEMTRNSDUCR"/>
</dbReference>
<feature type="domain" description="T-SNARE coiled-coil homology" evidence="8">
    <location>
        <begin position="469"/>
        <end position="521"/>
    </location>
</feature>
<dbReference type="EMBL" id="JABFDB010000001">
    <property type="protein sequence ID" value="NYZ18788.1"/>
    <property type="molecule type" value="Genomic_DNA"/>
</dbReference>
<evidence type="ECO:0000259" key="9">
    <source>
        <dbReference type="PROSITE" id="PS50885"/>
    </source>
</evidence>
<protein>
    <submittedName>
        <fullName evidence="10">HAMP domain-containing protein</fullName>
    </submittedName>
</protein>
<keyword evidence="2" id="KW-0997">Cell inner membrane</keyword>
<name>A0ABX2T6F2_9PROT</name>
<evidence type="ECO:0000256" key="5">
    <source>
        <dbReference type="PROSITE-ProRule" id="PRU00284"/>
    </source>
</evidence>
<evidence type="ECO:0000256" key="3">
    <source>
        <dbReference type="ARBA" id="ARBA00023224"/>
    </source>
</evidence>
<dbReference type="Gene3D" id="1.10.287.950">
    <property type="entry name" value="Methyl-accepting chemotaxis protein"/>
    <property type="match status" value="1"/>
</dbReference>
<dbReference type="InterPro" id="IPR003660">
    <property type="entry name" value="HAMP_dom"/>
</dbReference>
<dbReference type="PROSITE" id="PS50192">
    <property type="entry name" value="T_SNARE"/>
    <property type="match status" value="1"/>
</dbReference>
<dbReference type="SUPFAM" id="SSF58104">
    <property type="entry name" value="Methyl-accepting chemotaxis protein (MCP) signaling domain"/>
    <property type="match status" value="1"/>
</dbReference>
<dbReference type="PROSITE" id="PS50885">
    <property type="entry name" value="HAMP"/>
    <property type="match status" value="1"/>
</dbReference>
<keyword evidence="2" id="KW-1003">Cell membrane</keyword>
<reference evidence="10 11" key="1">
    <citation type="submission" date="2020-05" db="EMBL/GenBank/DDBJ databases">
        <title>Azospirillum oleiclasticum sp. nov, a nitrogen-fixing and heavy crude oil-emulsifying bacterium isolated from the crude oil of Yumen Oilfield.</title>
        <authorList>
            <person name="Wu D."/>
            <person name="Cai M."/>
            <person name="Zhang X."/>
        </authorList>
    </citation>
    <scope>NUCLEOTIDE SEQUENCE [LARGE SCALE GENOMIC DNA]</scope>
    <source>
        <strain evidence="10 11">ROY-1-1-2</strain>
    </source>
</reference>
<evidence type="ECO:0000256" key="2">
    <source>
        <dbReference type="ARBA" id="ARBA00022519"/>
    </source>
</evidence>
<accession>A0ABX2T6F2</accession>
<dbReference type="CDD" id="cd06225">
    <property type="entry name" value="HAMP"/>
    <property type="match status" value="1"/>
</dbReference>
<dbReference type="Pfam" id="PF00672">
    <property type="entry name" value="HAMP"/>
    <property type="match status" value="1"/>
</dbReference>
<dbReference type="SMART" id="SM00304">
    <property type="entry name" value="HAMP"/>
    <property type="match status" value="1"/>
</dbReference>
<evidence type="ECO:0000256" key="6">
    <source>
        <dbReference type="SAM" id="Phobius"/>
    </source>
</evidence>
<feature type="domain" description="HAMP" evidence="9">
    <location>
        <begin position="213"/>
        <end position="266"/>
    </location>
</feature>
<dbReference type="PANTHER" id="PTHR32089:SF112">
    <property type="entry name" value="LYSOZYME-LIKE PROTEIN-RELATED"/>
    <property type="match status" value="1"/>
</dbReference>
<evidence type="ECO:0000259" key="7">
    <source>
        <dbReference type="PROSITE" id="PS50111"/>
    </source>
</evidence>
<evidence type="ECO:0000313" key="10">
    <source>
        <dbReference type="EMBL" id="NYZ18788.1"/>
    </source>
</evidence>
<dbReference type="InterPro" id="IPR000727">
    <property type="entry name" value="T_SNARE_dom"/>
</dbReference>
<dbReference type="PANTHER" id="PTHR32089">
    <property type="entry name" value="METHYL-ACCEPTING CHEMOTAXIS PROTEIN MCPB"/>
    <property type="match status" value="1"/>
</dbReference>
<dbReference type="InterPro" id="IPR004090">
    <property type="entry name" value="Chemotax_Me-accpt_rcpt"/>
</dbReference>
<evidence type="ECO:0000313" key="11">
    <source>
        <dbReference type="Proteomes" id="UP000584642"/>
    </source>
</evidence>
<keyword evidence="6" id="KW-1133">Transmembrane helix</keyword>
<sequence>MNVLARFGIGAKIYSVVVLLGAVTVGMLWYMNGVLSSVDTKYSALIDQDVQFSIKLERMRGDTANLGRQVNNVLLLADPAGLPALVKAISDIQSSIAVTEKAVGRLAMPEHRTTITRMSDMFAKIREVMPRVYAAKERGNHDEAAAIYREDGRPLVVGVFDIAAKLSDEVNADVETASKDVSEATRQAEFRSFVVVAIMLGLGAGLSVVIAVVGIRRPLTALGAVMERLAQGDATVEIAGRDRGDEIGSMARTVEVFKENLLHNRQMEQEAKAAEIRAEAERKRLMHDLATQFEATVKGVVSQVSAAADQMQGSSQTLSSMAEEGRAQATAVAAATEQTSANVQTVASSAEEMASSIGEITRQVNESATIARRAADHAQATNTTIQSLAEQAKSIGDVVQLINSIASQTNLLALNATIEAARAGEAGKGFAVVASEVKNLATQTGKATEEISAQISAMQQATGSAVGAISEITTTIGDINQIATAIAAAIEEQDAATREIARNVQQAARGTEEISSNIANVQRAAEGTGKAAEEVLGTARELFHDSERLSQEVDRFIQQVRAA</sequence>
<organism evidence="10 11">
    <name type="scientific">Azospirillum oleiclasticum</name>
    <dbReference type="NCBI Taxonomy" id="2735135"/>
    <lineage>
        <taxon>Bacteria</taxon>
        <taxon>Pseudomonadati</taxon>
        <taxon>Pseudomonadota</taxon>
        <taxon>Alphaproteobacteria</taxon>
        <taxon>Rhodospirillales</taxon>
        <taxon>Azospirillaceae</taxon>
        <taxon>Azospirillum</taxon>
    </lineage>
</organism>
<dbReference type="InterPro" id="IPR004089">
    <property type="entry name" value="MCPsignal_dom"/>
</dbReference>
<keyword evidence="6" id="KW-0812">Transmembrane</keyword>
<evidence type="ECO:0000259" key="8">
    <source>
        <dbReference type="PROSITE" id="PS50192"/>
    </source>
</evidence>
<feature type="domain" description="Methyl-accepting transducer" evidence="7">
    <location>
        <begin position="300"/>
        <end position="529"/>
    </location>
</feature>
<evidence type="ECO:0000256" key="4">
    <source>
        <dbReference type="ARBA" id="ARBA00029447"/>
    </source>
</evidence>
<gene>
    <name evidence="10" type="ORF">HND93_03620</name>
</gene>
<feature type="transmembrane region" description="Helical" evidence="6">
    <location>
        <begin position="12"/>
        <end position="31"/>
    </location>
</feature>
<keyword evidence="11" id="KW-1185">Reference proteome</keyword>
<proteinExistence type="inferred from homology"/>
<dbReference type="Pfam" id="PF00015">
    <property type="entry name" value="MCPsignal"/>
    <property type="match status" value="1"/>
</dbReference>
<keyword evidence="6" id="KW-0472">Membrane</keyword>
<comment type="subcellular location">
    <subcellularLocation>
        <location evidence="1">Cell inner membrane</location>
        <topology evidence="1">Multi-pass membrane protein</topology>
    </subcellularLocation>
</comment>
<evidence type="ECO:0000256" key="1">
    <source>
        <dbReference type="ARBA" id="ARBA00004429"/>
    </source>
</evidence>
<dbReference type="SMART" id="SM00283">
    <property type="entry name" value="MA"/>
    <property type="match status" value="1"/>
</dbReference>
<dbReference type="Proteomes" id="UP000584642">
    <property type="component" value="Unassembled WGS sequence"/>
</dbReference>
<comment type="similarity">
    <text evidence="4">Belongs to the methyl-accepting chemotaxis (MCP) protein family.</text>
</comment>
<keyword evidence="3 5" id="KW-0807">Transducer</keyword>